<sequence>MVALQIRDVPEGVRDALAEQARARGMSLQGLLLELVTSEARRSQNLAVLKRAAERTGMYDSDVGEVAKELAAIRLSSYDAAYVAAAEALQPTRWLPSRRGSRT</sequence>
<protein>
    <submittedName>
        <fullName evidence="1">Uncharacterized protein</fullName>
    </submittedName>
</protein>
<proteinExistence type="predicted"/>
<dbReference type="InterPro" id="IPR010985">
    <property type="entry name" value="Ribbon_hlx_hlx"/>
</dbReference>
<gene>
    <name evidence="1" type="ORF">Mth01_50140</name>
</gene>
<comment type="caution">
    <text evidence="1">The sequence shown here is derived from an EMBL/GenBank/DDBJ whole genome shotgun (WGS) entry which is preliminary data.</text>
</comment>
<dbReference type="SUPFAM" id="SSF47598">
    <property type="entry name" value="Ribbon-helix-helix"/>
    <property type="match status" value="1"/>
</dbReference>
<keyword evidence="2" id="KW-1185">Reference proteome</keyword>
<dbReference type="EMBL" id="BOOG01000061">
    <property type="protein sequence ID" value="GIH72761.1"/>
    <property type="molecule type" value="Genomic_DNA"/>
</dbReference>
<evidence type="ECO:0000313" key="1">
    <source>
        <dbReference type="EMBL" id="GIH72761.1"/>
    </source>
</evidence>
<reference evidence="1" key="1">
    <citation type="submission" date="2021-01" db="EMBL/GenBank/DDBJ databases">
        <title>Whole genome shotgun sequence of Sphaerimonospora thailandensis NBRC 107569.</title>
        <authorList>
            <person name="Komaki H."/>
            <person name="Tamura T."/>
        </authorList>
    </citation>
    <scope>NUCLEOTIDE SEQUENCE</scope>
    <source>
        <strain evidence="1">NBRC 107569</strain>
    </source>
</reference>
<evidence type="ECO:0000313" key="2">
    <source>
        <dbReference type="Proteomes" id="UP000610966"/>
    </source>
</evidence>
<dbReference type="RefSeq" id="WP_204018408.1">
    <property type="nucleotide sequence ID" value="NZ_BOOG01000061.1"/>
</dbReference>
<organism evidence="1 2">
    <name type="scientific">Sphaerimonospora thailandensis</name>
    <dbReference type="NCBI Taxonomy" id="795644"/>
    <lineage>
        <taxon>Bacteria</taxon>
        <taxon>Bacillati</taxon>
        <taxon>Actinomycetota</taxon>
        <taxon>Actinomycetes</taxon>
        <taxon>Streptosporangiales</taxon>
        <taxon>Streptosporangiaceae</taxon>
        <taxon>Sphaerimonospora</taxon>
    </lineage>
</organism>
<accession>A0A8J3RB19</accession>
<dbReference type="Proteomes" id="UP000610966">
    <property type="component" value="Unassembled WGS sequence"/>
</dbReference>
<dbReference type="AlphaFoldDB" id="A0A8J3RB19"/>
<name>A0A8J3RB19_9ACTN</name>
<dbReference type="GO" id="GO:0006355">
    <property type="term" value="P:regulation of DNA-templated transcription"/>
    <property type="evidence" value="ECO:0007669"/>
    <property type="project" value="InterPro"/>
</dbReference>